<name>A0A1I3KG17_9PSED</name>
<evidence type="ECO:0000259" key="6">
    <source>
        <dbReference type="Pfam" id="PF13519"/>
    </source>
</evidence>
<feature type="domain" description="VWFA" evidence="6">
    <location>
        <begin position="99"/>
        <end position="204"/>
    </location>
</feature>
<feature type="compositionally biased region" description="Low complexity" evidence="4">
    <location>
        <begin position="488"/>
        <end position="504"/>
    </location>
</feature>
<dbReference type="SUPFAM" id="SSF53300">
    <property type="entry name" value="vWA-like"/>
    <property type="match status" value="1"/>
</dbReference>
<evidence type="ECO:0000256" key="2">
    <source>
        <dbReference type="ARBA" id="ARBA00022803"/>
    </source>
</evidence>
<keyword evidence="5" id="KW-0812">Transmembrane</keyword>
<dbReference type="InterPro" id="IPR036465">
    <property type="entry name" value="vWFA_dom_sf"/>
</dbReference>
<keyword evidence="8" id="KW-1185">Reference proteome</keyword>
<evidence type="ECO:0000256" key="5">
    <source>
        <dbReference type="SAM" id="Phobius"/>
    </source>
</evidence>
<dbReference type="EMBL" id="FOQL01000003">
    <property type="protein sequence ID" value="SFI71471.1"/>
    <property type="molecule type" value="Genomic_DNA"/>
</dbReference>
<dbReference type="STRING" id="425504.SAMN05216206_2815"/>
<keyword evidence="2 3" id="KW-0802">TPR repeat</keyword>
<dbReference type="Pfam" id="PF13519">
    <property type="entry name" value="VWA_2"/>
    <property type="match status" value="1"/>
</dbReference>
<reference evidence="8" key="1">
    <citation type="submission" date="2016-10" db="EMBL/GenBank/DDBJ databases">
        <authorList>
            <person name="Varghese N."/>
            <person name="Submissions S."/>
        </authorList>
    </citation>
    <scope>NUCLEOTIDE SEQUENCE [LARGE SCALE GENOMIC DNA]</scope>
    <source>
        <strain evidence="8">LMG 24016</strain>
    </source>
</reference>
<dbReference type="InterPro" id="IPR013105">
    <property type="entry name" value="TPR_2"/>
</dbReference>
<sequence>MNQLTSLWPYWQRPFWLLLIPLLGVLLWKLWRREKRSGRWQVLLPATFQAALLTAGSGRNSRMPWLALGLAWLLTLLALLGPTWQRIEQQNPKPADPLVVVLELTPEMLASDASPNRLAQAKRKLLDLLQTRQDAQTAIVVYAGSAHTVVPLSDDMSTSRNLLDALNPSIMPEPGKRADLAVTKALQLLEQGAQGNGRLLLLTSALSEIERQGITQALGRRGQRLHILGIGSTQGAPIIQEDGSFLKDAQGAILLPRLDSFGLKRLANELGGHYQGLTLDDHDLRNLGLLAAPQQVRRDGELTRLQAWADQSHWLLLPLLLLAACAARRGWLLCLPLLLLGLPQNSYAFSFEDLWLRADQQGQRLLDAQQPAAAAQRFNDPRWQGQALYQAGDYAAAAERFANAETASDHYNRGNALARSNELEAAVDAYAQALELKPDLAQAQKNKTLVENLLQQKQQEQEQEQPDDPQKPSDTQNQPSAQPQTGKPEQNAQPQAEQAPSSPSKPEDESPQPAQPGSDEDANTPPEQPEQPKEDDSDSREEQIANAEPALDGERRQALEQWLRQIPDDPGELLRRKFRLEQQQHQEQLQ</sequence>
<dbReference type="InterPro" id="IPR050768">
    <property type="entry name" value="UPF0353/GerABKA_families"/>
</dbReference>
<dbReference type="InterPro" id="IPR011990">
    <property type="entry name" value="TPR-like_helical_dom_sf"/>
</dbReference>
<dbReference type="PANTHER" id="PTHR22550:SF14">
    <property type="entry name" value="VWFA DOMAIN-CONTAINING PROTEIN"/>
    <property type="match status" value="1"/>
</dbReference>
<keyword evidence="5" id="KW-0472">Membrane</keyword>
<evidence type="ECO:0000256" key="1">
    <source>
        <dbReference type="ARBA" id="ARBA00022737"/>
    </source>
</evidence>
<evidence type="ECO:0000313" key="7">
    <source>
        <dbReference type="EMBL" id="SFI71471.1"/>
    </source>
</evidence>
<dbReference type="InterPro" id="IPR002035">
    <property type="entry name" value="VWF_A"/>
</dbReference>
<dbReference type="Pfam" id="PF07719">
    <property type="entry name" value="TPR_2"/>
    <property type="match status" value="1"/>
</dbReference>
<feature type="repeat" description="TPR" evidence="3">
    <location>
        <begin position="407"/>
        <end position="440"/>
    </location>
</feature>
<feature type="compositionally biased region" description="Polar residues" evidence="4">
    <location>
        <begin position="473"/>
        <end position="487"/>
    </location>
</feature>
<dbReference type="Proteomes" id="UP000243606">
    <property type="component" value="Unassembled WGS sequence"/>
</dbReference>
<evidence type="ECO:0000256" key="4">
    <source>
        <dbReference type="SAM" id="MobiDB-lite"/>
    </source>
</evidence>
<keyword evidence="1" id="KW-0677">Repeat</keyword>
<dbReference type="Gene3D" id="1.25.40.10">
    <property type="entry name" value="Tetratricopeptide repeat domain"/>
    <property type="match status" value="1"/>
</dbReference>
<dbReference type="InterPro" id="IPR019734">
    <property type="entry name" value="TPR_rpt"/>
</dbReference>
<feature type="transmembrane region" description="Helical" evidence="5">
    <location>
        <begin position="15"/>
        <end position="31"/>
    </location>
</feature>
<dbReference type="PANTHER" id="PTHR22550">
    <property type="entry name" value="SPORE GERMINATION PROTEIN"/>
    <property type="match status" value="1"/>
</dbReference>
<dbReference type="SMART" id="SM00028">
    <property type="entry name" value="TPR"/>
    <property type="match status" value="1"/>
</dbReference>
<evidence type="ECO:0000256" key="3">
    <source>
        <dbReference type="PROSITE-ProRule" id="PRU00339"/>
    </source>
</evidence>
<gene>
    <name evidence="7" type="ORF">SAMN05216206_2815</name>
</gene>
<dbReference type="AlphaFoldDB" id="A0A1I3KG17"/>
<dbReference type="SUPFAM" id="SSF48452">
    <property type="entry name" value="TPR-like"/>
    <property type="match status" value="1"/>
</dbReference>
<accession>A0A1I3KG17</accession>
<protein>
    <submittedName>
        <fullName evidence="7">Ca-activated chloride channel family protein</fullName>
    </submittedName>
</protein>
<feature type="region of interest" description="Disordered" evidence="4">
    <location>
        <begin position="456"/>
        <end position="564"/>
    </location>
</feature>
<dbReference type="PROSITE" id="PS50005">
    <property type="entry name" value="TPR"/>
    <property type="match status" value="1"/>
</dbReference>
<dbReference type="Gene3D" id="3.40.50.410">
    <property type="entry name" value="von Willebrand factor, type A domain"/>
    <property type="match status" value="1"/>
</dbReference>
<proteinExistence type="predicted"/>
<keyword evidence="5" id="KW-1133">Transmembrane helix</keyword>
<evidence type="ECO:0000313" key="8">
    <source>
        <dbReference type="Proteomes" id="UP000243606"/>
    </source>
</evidence>
<feature type="transmembrane region" description="Helical" evidence="5">
    <location>
        <begin position="65"/>
        <end position="84"/>
    </location>
</feature>
<organism evidence="7 8">
    <name type="scientific">Pseudomonas guineae</name>
    <dbReference type="NCBI Taxonomy" id="425504"/>
    <lineage>
        <taxon>Bacteria</taxon>
        <taxon>Pseudomonadati</taxon>
        <taxon>Pseudomonadota</taxon>
        <taxon>Gammaproteobacteria</taxon>
        <taxon>Pseudomonadales</taxon>
        <taxon>Pseudomonadaceae</taxon>
        <taxon>Pseudomonas</taxon>
    </lineage>
</organism>